<feature type="compositionally biased region" description="Polar residues" evidence="2">
    <location>
        <begin position="48"/>
        <end position="72"/>
    </location>
</feature>
<evidence type="ECO:0000313" key="4">
    <source>
        <dbReference type="EMBL" id="KAF2253018.1"/>
    </source>
</evidence>
<dbReference type="PANTHER" id="PTHR46179">
    <property type="entry name" value="ZINC FINGER PROTEIN"/>
    <property type="match status" value="1"/>
</dbReference>
<proteinExistence type="predicted"/>
<gene>
    <name evidence="4" type="ORF">BU26DRAFT_560362</name>
</gene>
<feature type="domain" description="C2H2-type" evidence="3">
    <location>
        <begin position="647"/>
        <end position="677"/>
    </location>
</feature>
<dbReference type="InterPro" id="IPR013087">
    <property type="entry name" value="Znf_C2H2_type"/>
</dbReference>
<dbReference type="GO" id="GO:0005634">
    <property type="term" value="C:nucleus"/>
    <property type="evidence" value="ECO:0007669"/>
    <property type="project" value="TreeGrafter"/>
</dbReference>
<dbReference type="RefSeq" id="XP_033688022.1">
    <property type="nucleotide sequence ID" value="XM_033832795.1"/>
</dbReference>
<dbReference type="GO" id="GO:0008270">
    <property type="term" value="F:zinc ion binding"/>
    <property type="evidence" value="ECO:0007669"/>
    <property type="project" value="UniProtKB-KW"/>
</dbReference>
<dbReference type="GO" id="GO:0006357">
    <property type="term" value="P:regulation of transcription by RNA polymerase II"/>
    <property type="evidence" value="ECO:0007669"/>
    <property type="project" value="TreeGrafter"/>
</dbReference>
<sequence>MSQPNSYPAFNFNETYFDPQSSQVSNASFPQWSSQASRPMGNAPSPSPTVRTTMTAPNPRSFNRPSMSQSSILPPENRIDPNLSSLSFLNVPSAGRPRSAMDNANSMDSVSSRIYGGSHDEPWNPLRMRNQSVTASRPSFPSTTMNYGTPYRSGPGSDIARSDSGYYTHQAHSVISNEPERVNQELSPNIGFRMGNMNVNSASSEPTDVFPMQSDQASQYSGRSAASQSKSHKCPQCKEMFKCRSDFKKHMLKHEKPYRCDFPNCRRATAGKGFTTVNDLARHKKSVHRVGVEKDSYRCASEHCRNREKIWPRLDNFKQHISRMHKGEDEQDLTRRSQWQGPVYAAPNADALSVAPMDTTLAGIGTEKQFAGNELVDPNSGISLTPDQDSSLWNSFDPSAQEFALDVDRANTSADGQGSRKASNGSGYKAASQPSASRPNPNHATRPRQDSLSVLADVASTQPSPDKPAPQSRRQLSSAPQTKAEQQRQALQNFSKAAASESAPQSNAERQREALQKFSKAIASEIQNAHSTDSLDLENVVLRVLYGATKQNRKDVHLSNPPQGSVTNTGSVDDMDTDITMTKAEALRASQAISNLIKQSGNPPFSNRPRRPSKGFSPNGQTCQKCGTTLARSCDMKKHMKRHTKPYGCTYPKCHKRFGAKSDWKRHENSQHFQLESFRCQLTCPSSQTPCGELFYRAELFKAHLQTDHKVVQQEQLAHELKARRIGRNGQGQFWCGFCQQILRLEKKRNAAWDERFDHIDHHFTKENKSIEDWLCVEAKKTKGDVLREMDKTSFDEEDADDYGVGTDESPPPTRGEANDAPGQPRPPEQSSSAAMPAPPSTSQNAGQSQRKRSAPADIVASPPASKRRKRDVNRYCCACDNGPWPSHTYIDCVACGHHLCNSCTVVGFVRPEVGMMMS</sequence>
<feature type="compositionally biased region" description="Polar residues" evidence="2">
    <location>
        <begin position="213"/>
        <end position="229"/>
    </location>
</feature>
<feature type="region of interest" description="Disordered" evidence="2">
    <location>
        <begin position="597"/>
        <end position="620"/>
    </location>
</feature>
<feature type="compositionally biased region" description="Polar residues" evidence="2">
    <location>
        <begin position="1"/>
        <end position="37"/>
    </location>
</feature>
<accession>A0A6A6ISE5</accession>
<feature type="region of interest" description="Disordered" evidence="2">
    <location>
        <begin position="199"/>
        <end position="229"/>
    </location>
</feature>
<evidence type="ECO:0000256" key="2">
    <source>
        <dbReference type="SAM" id="MobiDB-lite"/>
    </source>
</evidence>
<dbReference type="PROSITE" id="PS00028">
    <property type="entry name" value="ZINC_FINGER_C2H2_1"/>
    <property type="match status" value="3"/>
</dbReference>
<evidence type="ECO:0000256" key="1">
    <source>
        <dbReference type="PROSITE-ProRule" id="PRU00042"/>
    </source>
</evidence>
<dbReference type="Proteomes" id="UP000800094">
    <property type="component" value="Unassembled WGS sequence"/>
</dbReference>
<organism evidence="4 5">
    <name type="scientific">Trematosphaeria pertusa</name>
    <dbReference type="NCBI Taxonomy" id="390896"/>
    <lineage>
        <taxon>Eukaryota</taxon>
        <taxon>Fungi</taxon>
        <taxon>Dikarya</taxon>
        <taxon>Ascomycota</taxon>
        <taxon>Pezizomycotina</taxon>
        <taxon>Dothideomycetes</taxon>
        <taxon>Pleosporomycetidae</taxon>
        <taxon>Pleosporales</taxon>
        <taxon>Massarineae</taxon>
        <taxon>Trematosphaeriaceae</taxon>
        <taxon>Trematosphaeria</taxon>
    </lineage>
</organism>
<keyword evidence="1" id="KW-0479">Metal-binding</keyword>
<reference evidence="4" key="1">
    <citation type="journal article" date="2020" name="Stud. Mycol.">
        <title>101 Dothideomycetes genomes: a test case for predicting lifestyles and emergence of pathogens.</title>
        <authorList>
            <person name="Haridas S."/>
            <person name="Albert R."/>
            <person name="Binder M."/>
            <person name="Bloem J."/>
            <person name="Labutti K."/>
            <person name="Salamov A."/>
            <person name="Andreopoulos B."/>
            <person name="Baker S."/>
            <person name="Barry K."/>
            <person name="Bills G."/>
            <person name="Bluhm B."/>
            <person name="Cannon C."/>
            <person name="Castanera R."/>
            <person name="Culley D."/>
            <person name="Daum C."/>
            <person name="Ezra D."/>
            <person name="Gonzalez J."/>
            <person name="Henrissat B."/>
            <person name="Kuo A."/>
            <person name="Liang C."/>
            <person name="Lipzen A."/>
            <person name="Lutzoni F."/>
            <person name="Magnuson J."/>
            <person name="Mondo S."/>
            <person name="Nolan M."/>
            <person name="Ohm R."/>
            <person name="Pangilinan J."/>
            <person name="Park H.-J."/>
            <person name="Ramirez L."/>
            <person name="Alfaro M."/>
            <person name="Sun H."/>
            <person name="Tritt A."/>
            <person name="Yoshinaga Y."/>
            <person name="Zwiers L.-H."/>
            <person name="Turgeon B."/>
            <person name="Goodwin S."/>
            <person name="Spatafora J."/>
            <person name="Crous P."/>
            <person name="Grigoriev I."/>
        </authorList>
    </citation>
    <scope>NUCLEOTIDE SEQUENCE</scope>
    <source>
        <strain evidence="4">CBS 122368</strain>
    </source>
</reference>
<keyword evidence="1" id="KW-0862">Zinc</keyword>
<keyword evidence="1" id="KW-0863">Zinc-finger</keyword>
<feature type="region of interest" description="Disordered" evidence="2">
    <location>
        <begin position="553"/>
        <end position="575"/>
    </location>
</feature>
<dbReference type="OrthoDB" id="6077919at2759"/>
<feature type="region of interest" description="Disordered" evidence="2">
    <location>
        <begin position="788"/>
        <end position="867"/>
    </location>
</feature>
<name>A0A6A6ISE5_9PLEO</name>
<dbReference type="GeneID" id="54586125"/>
<feature type="domain" description="C2H2-type" evidence="3">
    <location>
        <begin position="621"/>
        <end position="648"/>
    </location>
</feature>
<feature type="compositionally biased region" description="Polar residues" evidence="2">
    <location>
        <begin position="560"/>
        <end position="571"/>
    </location>
</feature>
<keyword evidence="5" id="KW-1185">Reference proteome</keyword>
<feature type="region of interest" description="Disordered" evidence="2">
    <location>
        <begin position="410"/>
        <end position="514"/>
    </location>
</feature>
<feature type="compositionally biased region" description="Polar residues" evidence="2">
    <location>
        <begin position="410"/>
        <end position="443"/>
    </location>
</feature>
<protein>
    <recommendedName>
        <fullName evidence="3">C2H2-type domain-containing protein</fullName>
    </recommendedName>
</protein>
<dbReference type="AlphaFoldDB" id="A0A6A6ISE5"/>
<dbReference type="InterPro" id="IPR051061">
    <property type="entry name" value="Zinc_finger_trans_reg"/>
</dbReference>
<dbReference type="Gene3D" id="3.30.160.60">
    <property type="entry name" value="Classic Zinc Finger"/>
    <property type="match status" value="2"/>
</dbReference>
<dbReference type="InterPro" id="IPR036236">
    <property type="entry name" value="Znf_C2H2_sf"/>
</dbReference>
<dbReference type="SUPFAM" id="SSF57667">
    <property type="entry name" value="beta-beta-alpha zinc fingers"/>
    <property type="match status" value="2"/>
</dbReference>
<evidence type="ECO:0000313" key="5">
    <source>
        <dbReference type="Proteomes" id="UP000800094"/>
    </source>
</evidence>
<feature type="domain" description="C2H2-type" evidence="3">
    <location>
        <begin position="232"/>
        <end position="259"/>
    </location>
</feature>
<evidence type="ECO:0000259" key="3">
    <source>
        <dbReference type="PROSITE" id="PS50157"/>
    </source>
</evidence>
<feature type="region of interest" description="Disordered" evidence="2">
    <location>
        <begin position="1"/>
        <end position="79"/>
    </location>
</feature>
<dbReference type="PROSITE" id="PS50157">
    <property type="entry name" value="ZINC_FINGER_C2H2_2"/>
    <property type="match status" value="3"/>
</dbReference>
<dbReference type="SMART" id="SM00355">
    <property type="entry name" value="ZnF_C2H2"/>
    <property type="match status" value="6"/>
</dbReference>
<feature type="compositionally biased region" description="Polar residues" evidence="2">
    <location>
        <begin position="472"/>
        <end position="495"/>
    </location>
</feature>
<dbReference type="PANTHER" id="PTHR46179:SF19">
    <property type="entry name" value="C2H2 FINGER DOMAIN TRANSCRIPTION FACTOR (EUROFUNG)-RELATED"/>
    <property type="match status" value="1"/>
</dbReference>
<dbReference type="EMBL" id="ML987191">
    <property type="protein sequence ID" value="KAF2253018.1"/>
    <property type="molecule type" value="Genomic_DNA"/>
</dbReference>